<accession>A0AAV7SX11</accession>
<evidence type="ECO:0000256" key="1">
    <source>
        <dbReference type="SAM" id="MobiDB-lite"/>
    </source>
</evidence>
<sequence>MGESTNCPLGRRRGSPTWVGGAERGHGSADWALWRGVDEWLAQCSGPGGRKRVATLWVDSGPGPTASWGKEERFSQEALEGIEGQKSAWCELRTPGADRRNITSPIRT</sequence>
<reference evidence="2" key="1">
    <citation type="journal article" date="2022" name="bioRxiv">
        <title>Sequencing and chromosome-scale assembly of the giantPleurodeles waltlgenome.</title>
        <authorList>
            <person name="Brown T."/>
            <person name="Elewa A."/>
            <person name="Iarovenko S."/>
            <person name="Subramanian E."/>
            <person name="Araus A.J."/>
            <person name="Petzold A."/>
            <person name="Susuki M."/>
            <person name="Suzuki K.-i.T."/>
            <person name="Hayashi T."/>
            <person name="Toyoda A."/>
            <person name="Oliveira C."/>
            <person name="Osipova E."/>
            <person name="Leigh N.D."/>
            <person name="Simon A."/>
            <person name="Yun M.H."/>
        </authorList>
    </citation>
    <scope>NUCLEOTIDE SEQUENCE</scope>
    <source>
        <strain evidence="2">20211129_DDA</strain>
        <tissue evidence="2">Liver</tissue>
    </source>
</reference>
<dbReference type="Proteomes" id="UP001066276">
    <property type="component" value="Chromosome 4_1"/>
</dbReference>
<keyword evidence="3" id="KW-1185">Reference proteome</keyword>
<dbReference type="AlphaFoldDB" id="A0AAV7SX11"/>
<evidence type="ECO:0000313" key="2">
    <source>
        <dbReference type="EMBL" id="KAJ1168703.1"/>
    </source>
</evidence>
<name>A0AAV7SX11_PLEWA</name>
<organism evidence="2 3">
    <name type="scientific">Pleurodeles waltl</name>
    <name type="common">Iberian ribbed newt</name>
    <dbReference type="NCBI Taxonomy" id="8319"/>
    <lineage>
        <taxon>Eukaryota</taxon>
        <taxon>Metazoa</taxon>
        <taxon>Chordata</taxon>
        <taxon>Craniata</taxon>
        <taxon>Vertebrata</taxon>
        <taxon>Euteleostomi</taxon>
        <taxon>Amphibia</taxon>
        <taxon>Batrachia</taxon>
        <taxon>Caudata</taxon>
        <taxon>Salamandroidea</taxon>
        <taxon>Salamandridae</taxon>
        <taxon>Pleurodelinae</taxon>
        <taxon>Pleurodeles</taxon>
    </lineage>
</organism>
<dbReference type="EMBL" id="JANPWB010000007">
    <property type="protein sequence ID" value="KAJ1168703.1"/>
    <property type="molecule type" value="Genomic_DNA"/>
</dbReference>
<feature type="region of interest" description="Disordered" evidence="1">
    <location>
        <begin position="1"/>
        <end position="25"/>
    </location>
</feature>
<comment type="caution">
    <text evidence="2">The sequence shown here is derived from an EMBL/GenBank/DDBJ whole genome shotgun (WGS) entry which is preliminary data.</text>
</comment>
<gene>
    <name evidence="2" type="ORF">NDU88_000617</name>
</gene>
<evidence type="ECO:0000313" key="3">
    <source>
        <dbReference type="Proteomes" id="UP001066276"/>
    </source>
</evidence>
<protein>
    <submittedName>
        <fullName evidence="2">Uncharacterized protein</fullName>
    </submittedName>
</protein>
<proteinExistence type="predicted"/>